<dbReference type="InterPro" id="IPR027417">
    <property type="entry name" value="P-loop_NTPase"/>
</dbReference>
<evidence type="ECO:0000256" key="8">
    <source>
        <dbReference type="ARBA" id="ARBA00022884"/>
    </source>
</evidence>
<dbReference type="GO" id="GO:0005525">
    <property type="term" value="F:GTP binding"/>
    <property type="evidence" value="ECO:0007669"/>
    <property type="project" value="UniProtKB-UniRule"/>
</dbReference>
<comment type="cofactor">
    <cofactor evidence="10">
        <name>Zn(2+)</name>
        <dbReference type="ChEBI" id="CHEBI:29105"/>
    </cofactor>
    <text evidence="10">Binds 1 zinc ion per subunit.</text>
</comment>
<feature type="domain" description="CP-type G" evidence="12">
    <location>
        <begin position="82"/>
        <end position="238"/>
    </location>
</feature>
<organism evidence="13 14">
    <name type="scientific">[Clostridium] fimetarium</name>
    <dbReference type="NCBI Taxonomy" id="99656"/>
    <lineage>
        <taxon>Bacteria</taxon>
        <taxon>Bacillati</taxon>
        <taxon>Bacillota</taxon>
        <taxon>Clostridia</taxon>
        <taxon>Lachnospirales</taxon>
        <taxon>Lachnospiraceae</taxon>
    </lineage>
</organism>
<dbReference type="NCBIfam" id="TIGR00157">
    <property type="entry name" value="ribosome small subunit-dependent GTPase A"/>
    <property type="match status" value="1"/>
</dbReference>
<dbReference type="HAMAP" id="MF_01820">
    <property type="entry name" value="GTPase_RsgA"/>
    <property type="match status" value="1"/>
</dbReference>
<feature type="binding site" evidence="10">
    <location>
        <begin position="128"/>
        <end position="131"/>
    </location>
    <ligand>
        <name>GTP</name>
        <dbReference type="ChEBI" id="CHEBI:37565"/>
    </ligand>
</feature>
<name>A0A1I0N454_9FIRM</name>
<dbReference type="EC" id="3.6.1.-" evidence="10"/>
<keyword evidence="3 10" id="KW-0479">Metal-binding</keyword>
<dbReference type="Pfam" id="PF03193">
    <property type="entry name" value="RsgA_GTPase"/>
    <property type="match status" value="1"/>
</dbReference>
<dbReference type="InterPro" id="IPR030378">
    <property type="entry name" value="G_CP_dom"/>
</dbReference>
<dbReference type="GO" id="GO:0046872">
    <property type="term" value="F:metal ion binding"/>
    <property type="evidence" value="ECO:0007669"/>
    <property type="project" value="UniProtKB-KW"/>
</dbReference>
<dbReference type="STRING" id="99656.SAMN05421659_102368"/>
<dbReference type="GO" id="GO:0003924">
    <property type="term" value="F:GTPase activity"/>
    <property type="evidence" value="ECO:0007669"/>
    <property type="project" value="UniProtKB-UniRule"/>
</dbReference>
<dbReference type="PROSITE" id="PS50936">
    <property type="entry name" value="ENGC_GTPASE"/>
    <property type="match status" value="1"/>
</dbReference>
<feature type="binding site" evidence="10">
    <location>
        <position position="274"/>
    </location>
    <ligand>
        <name>Zn(2+)</name>
        <dbReference type="ChEBI" id="CHEBI:29105"/>
    </ligand>
</feature>
<accession>A0A1I0N454</accession>
<feature type="binding site" evidence="10">
    <location>
        <position position="266"/>
    </location>
    <ligand>
        <name>Zn(2+)</name>
        <dbReference type="ChEBI" id="CHEBI:29105"/>
    </ligand>
</feature>
<evidence type="ECO:0000256" key="1">
    <source>
        <dbReference type="ARBA" id="ARBA00022490"/>
    </source>
</evidence>
<keyword evidence="6 10" id="KW-0378">Hydrolase</keyword>
<comment type="subunit">
    <text evidence="10">Monomer. Associates with 30S ribosomal subunit, binds 16S rRNA.</text>
</comment>
<evidence type="ECO:0000256" key="4">
    <source>
        <dbReference type="ARBA" id="ARBA00022730"/>
    </source>
</evidence>
<dbReference type="Gene3D" id="3.40.50.300">
    <property type="entry name" value="P-loop containing nucleotide triphosphate hydrolases"/>
    <property type="match status" value="1"/>
</dbReference>
<proteinExistence type="inferred from homology"/>
<evidence type="ECO:0000256" key="5">
    <source>
        <dbReference type="ARBA" id="ARBA00022741"/>
    </source>
</evidence>
<dbReference type="AlphaFoldDB" id="A0A1I0N454"/>
<reference evidence="13 14" key="1">
    <citation type="submission" date="2016-10" db="EMBL/GenBank/DDBJ databases">
        <authorList>
            <person name="de Groot N.N."/>
        </authorList>
    </citation>
    <scope>NUCLEOTIDE SEQUENCE [LARGE SCALE GENOMIC DNA]</scope>
    <source>
        <strain evidence="13 14">DSM 9179</strain>
    </source>
</reference>
<dbReference type="RefSeq" id="WP_170841287.1">
    <property type="nucleotide sequence ID" value="NZ_FOJI01000002.1"/>
</dbReference>
<keyword evidence="14" id="KW-1185">Reference proteome</keyword>
<protein>
    <recommendedName>
        <fullName evidence="10">Small ribosomal subunit biogenesis GTPase RsgA</fullName>
        <ecNumber evidence="10">3.6.1.-</ecNumber>
    </recommendedName>
</protein>
<sequence>MEEKEKGFVVAVHRDRYEVEVLGETLYAKLKTGVYYNMKLEVKFPTVGDEVDIIINPFGDSLIVGTKERKTGFLRNNPTPGMGEQTIAANFDYVFIMMSLNHNFNLNRMERYLTLAWQSGGIPVVILTKVDLSDDANEKIRLTREAAVGVDVYAISSITGYGMDELNKYFEKGKIIVFLGSSGVGKSTFANTLLGENIMDTNEIREGDSEGHHTTTHRQVIKLPGGAMIIDTPGMRELGMWEADEGVFQTFEDIETIILKCKYKNCSHKTELGCAVKTALQNGTLSEKRWHNYNMLKKESERAKHKETFFIRQKKKHIAVKKEPRRNNKIDY</sequence>
<comment type="similarity">
    <text evidence="10">Belongs to the TRAFAC class YlqF/YawG GTPase family. RsgA subfamily.</text>
</comment>
<dbReference type="Gene3D" id="1.10.40.50">
    <property type="entry name" value="Probable gtpase engc, domain 3"/>
    <property type="match status" value="1"/>
</dbReference>
<dbReference type="CDD" id="cd01854">
    <property type="entry name" value="YjeQ_EngC"/>
    <property type="match status" value="1"/>
</dbReference>
<evidence type="ECO:0000256" key="10">
    <source>
        <dbReference type="HAMAP-Rule" id="MF_01820"/>
    </source>
</evidence>
<dbReference type="PANTHER" id="PTHR32120:SF10">
    <property type="entry name" value="SMALL RIBOSOMAL SUBUNIT BIOGENESIS GTPASE RSGA"/>
    <property type="match status" value="1"/>
</dbReference>
<feature type="domain" description="EngC GTPase" evidence="11">
    <location>
        <begin position="89"/>
        <end position="236"/>
    </location>
</feature>
<evidence type="ECO:0000313" key="13">
    <source>
        <dbReference type="EMBL" id="SEV95860.1"/>
    </source>
</evidence>
<evidence type="ECO:0000256" key="2">
    <source>
        <dbReference type="ARBA" id="ARBA00022517"/>
    </source>
</evidence>
<dbReference type="GO" id="GO:0019843">
    <property type="term" value="F:rRNA binding"/>
    <property type="evidence" value="ECO:0007669"/>
    <property type="project" value="UniProtKB-KW"/>
</dbReference>
<evidence type="ECO:0000259" key="11">
    <source>
        <dbReference type="PROSITE" id="PS50936"/>
    </source>
</evidence>
<feature type="binding site" evidence="10">
    <location>
        <begin position="180"/>
        <end position="188"/>
    </location>
    <ligand>
        <name>GTP</name>
        <dbReference type="ChEBI" id="CHEBI:37565"/>
    </ligand>
</feature>
<evidence type="ECO:0000256" key="7">
    <source>
        <dbReference type="ARBA" id="ARBA00022833"/>
    </source>
</evidence>
<evidence type="ECO:0000313" key="14">
    <source>
        <dbReference type="Proteomes" id="UP000199701"/>
    </source>
</evidence>
<dbReference type="PROSITE" id="PS51721">
    <property type="entry name" value="G_CP"/>
    <property type="match status" value="1"/>
</dbReference>
<dbReference type="InterPro" id="IPR010914">
    <property type="entry name" value="RsgA_GTPase_dom"/>
</dbReference>
<keyword evidence="9 10" id="KW-0342">GTP-binding</keyword>
<feature type="binding site" evidence="10">
    <location>
        <position position="268"/>
    </location>
    <ligand>
        <name>Zn(2+)</name>
        <dbReference type="ChEBI" id="CHEBI:29105"/>
    </ligand>
</feature>
<dbReference type="EMBL" id="FOJI01000002">
    <property type="protein sequence ID" value="SEV95860.1"/>
    <property type="molecule type" value="Genomic_DNA"/>
</dbReference>
<keyword evidence="4 10" id="KW-0699">rRNA-binding</keyword>
<keyword evidence="2 10" id="KW-0690">Ribosome biogenesis</keyword>
<comment type="subcellular location">
    <subcellularLocation>
        <location evidence="10">Cytoplasm</location>
    </subcellularLocation>
</comment>
<keyword evidence="8 10" id="KW-0694">RNA-binding</keyword>
<comment type="function">
    <text evidence="10">One of several proteins that assist in the late maturation steps of the functional core of the 30S ribosomal subunit. Helps release RbfA from mature subunits. May play a role in the assembly of ribosomal proteins into the subunit. Circularly permuted GTPase that catalyzes slow GTP hydrolysis, GTPase activity is stimulated by the 30S ribosomal subunit.</text>
</comment>
<dbReference type="GO" id="GO:0042274">
    <property type="term" value="P:ribosomal small subunit biogenesis"/>
    <property type="evidence" value="ECO:0007669"/>
    <property type="project" value="UniProtKB-UniRule"/>
</dbReference>
<evidence type="ECO:0000256" key="9">
    <source>
        <dbReference type="ARBA" id="ARBA00023134"/>
    </source>
</evidence>
<evidence type="ECO:0000256" key="6">
    <source>
        <dbReference type="ARBA" id="ARBA00022801"/>
    </source>
</evidence>
<gene>
    <name evidence="10" type="primary">rsgA</name>
    <name evidence="13" type="ORF">SAMN05421659_102368</name>
</gene>
<keyword evidence="5 10" id="KW-0547">Nucleotide-binding</keyword>
<keyword evidence="7 10" id="KW-0862">Zinc</keyword>
<dbReference type="SUPFAM" id="SSF52540">
    <property type="entry name" value="P-loop containing nucleoside triphosphate hydrolases"/>
    <property type="match status" value="1"/>
</dbReference>
<keyword evidence="1 10" id="KW-0963">Cytoplasm</keyword>
<dbReference type="InterPro" id="IPR004881">
    <property type="entry name" value="Ribosome_biogen_GTPase_RsgA"/>
</dbReference>
<evidence type="ECO:0000256" key="3">
    <source>
        <dbReference type="ARBA" id="ARBA00022723"/>
    </source>
</evidence>
<feature type="binding site" evidence="10">
    <location>
        <position position="261"/>
    </location>
    <ligand>
        <name>Zn(2+)</name>
        <dbReference type="ChEBI" id="CHEBI:29105"/>
    </ligand>
</feature>
<dbReference type="Proteomes" id="UP000199701">
    <property type="component" value="Unassembled WGS sequence"/>
</dbReference>
<dbReference type="GO" id="GO:0005737">
    <property type="term" value="C:cytoplasm"/>
    <property type="evidence" value="ECO:0007669"/>
    <property type="project" value="UniProtKB-SubCell"/>
</dbReference>
<evidence type="ECO:0000259" key="12">
    <source>
        <dbReference type="PROSITE" id="PS51721"/>
    </source>
</evidence>
<dbReference type="PANTHER" id="PTHR32120">
    <property type="entry name" value="SMALL RIBOSOMAL SUBUNIT BIOGENESIS GTPASE RSGA"/>
    <property type="match status" value="1"/>
</dbReference>